<feature type="coiled-coil region" evidence="1">
    <location>
        <begin position="32"/>
        <end position="66"/>
    </location>
</feature>
<dbReference type="RefSeq" id="WP_203879947.1">
    <property type="nucleotide sequence ID" value="NZ_BOOK01000077.1"/>
</dbReference>
<proteinExistence type="predicted"/>
<keyword evidence="3" id="KW-1185">Reference proteome</keyword>
<evidence type="ECO:0000313" key="3">
    <source>
        <dbReference type="Proteomes" id="UP000634476"/>
    </source>
</evidence>
<reference evidence="2" key="1">
    <citation type="submission" date="2021-01" db="EMBL/GenBank/DDBJ databases">
        <title>Whole genome shotgun sequence of Planobispora takensis NBRC 109077.</title>
        <authorList>
            <person name="Komaki H."/>
            <person name="Tamura T."/>
        </authorList>
    </citation>
    <scope>NUCLEOTIDE SEQUENCE</scope>
    <source>
        <strain evidence="2">NBRC 109077</strain>
    </source>
</reference>
<gene>
    <name evidence="2" type="ORF">Pta02_77500</name>
</gene>
<organism evidence="2 3">
    <name type="scientific">Planobispora takensis</name>
    <dbReference type="NCBI Taxonomy" id="1367882"/>
    <lineage>
        <taxon>Bacteria</taxon>
        <taxon>Bacillati</taxon>
        <taxon>Actinomycetota</taxon>
        <taxon>Actinomycetes</taxon>
        <taxon>Streptosporangiales</taxon>
        <taxon>Streptosporangiaceae</taxon>
        <taxon>Planobispora</taxon>
    </lineage>
</organism>
<protein>
    <submittedName>
        <fullName evidence="2">Uncharacterized protein</fullName>
    </submittedName>
</protein>
<dbReference type="Proteomes" id="UP000634476">
    <property type="component" value="Unassembled WGS sequence"/>
</dbReference>
<evidence type="ECO:0000256" key="1">
    <source>
        <dbReference type="SAM" id="Coils"/>
    </source>
</evidence>
<evidence type="ECO:0000313" key="2">
    <source>
        <dbReference type="EMBL" id="GII05742.1"/>
    </source>
</evidence>
<sequence>MSEDYLGDIGPDSRADGPDETMTALLVLGTELGQARAALAELDARLEALGERANHLSNRVETLTALSAEVRGLSASVAKLLDKPAAEEAPSLLVDLAHIPAEHRAAALAELVDWVRDVLFVGWPHAQTLLECCWPYHPEIVNALLWLRAAYHAAYGEGQDKSPHRAADFYFWLRDVLKWADERTLSCSNGPAGRPHLVVPERRDDTIVLAQALRREVLAELYDALQLGNDPKASTDDVAAARERVRYLSAHHDISRQEYDEYAHLRQSFTRSY</sequence>
<keyword evidence="1" id="KW-0175">Coiled coil</keyword>
<dbReference type="AlphaFoldDB" id="A0A8J3T5H6"/>
<comment type="caution">
    <text evidence="2">The sequence shown here is derived from an EMBL/GenBank/DDBJ whole genome shotgun (WGS) entry which is preliminary data.</text>
</comment>
<dbReference type="EMBL" id="BOOK01000077">
    <property type="protein sequence ID" value="GII05742.1"/>
    <property type="molecule type" value="Genomic_DNA"/>
</dbReference>
<accession>A0A8J3T5H6</accession>
<name>A0A8J3T5H6_9ACTN</name>